<reference evidence="3" key="1">
    <citation type="journal article" date="2008" name="Genome Res.">
        <title>The genome of Pelotomaculum thermopropionicum reveals niche-associated evolution in anaerobic microbiota.</title>
        <authorList>
            <person name="Kosaka T."/>
            <person name="Kato S."/>
            <person name="Shimoyama T."/>
            <person name="Ishii S."/>
            <person name="Abe T."/>
            <person name="Watanabe K."/>
        </authorList>
    </citation>
    <scope>NUCLEOTIDE SEQUENCE [LARGE SCALE GENOMIC DNA]</scope>
    <source>
        <strain evidence="3">DSM 13744 / JCM 10971 / SI</strain>
    </source>
</reference>
<evidence type="ECO:0000313" key="3">
    <source>
        <dbReference type="Proteomes" id="UP000006556"/>
    </source>
</evidence>
<dbReference type="AlphaFoldDB" id="A5CZV9"/>
<gene>
    <name evidence="2" type="ordered locus">PTH_2283</name>
</gene>
<accession>A5CZV9</accession>
<sequence>MVDHYTGRYLDDLEALWAESARLRCEDTFLSAAETLLGRNPPPPDRLPAGSGAAGHDPSYLERCCRHI</sequence>
<dbReference type="HOGENOM" id="CLU_2790275_0_0_9"/>
<dbReference type="Proteomes" id="UP000006556">
    <property type="component" value="Chromosome"/>
</dbReference>
<proteinExistence type="predicted"/>
<name>A5CZV9_PELTS</name>
<dbReference type="STRING" id="370438.PTH_2283"/>
<evidence type="ECO:0000256" key="1">
    <source>
        <dbReference type="SAM" id="MobiDB-lite"/>
    </source>
</evidence>
<feature type="region of interest" description="Disordered" evidence="1">
    <location>
        <begin position="35"/>
        <end position="57"/>
    </location>
</feature>
<dbReference type="KEGG" id="pth:PTH_2283"/>
<dbReference type="EMBL" id="AP009389">
    <property type="protein sequence ID" value="BAF60464.1"/>
    <property type="molecule type" value="Genomic_DNA"/>
</dbReference>
<evidence type="ECO:0000313" key="2">
    <source>
        <dbReference type="EMBL" id="BAF60464.1"/>
    </source>
</evidence>
<organism evidence="2 3">
    <name type="scientific">Pelotomaculum thermopropionicum (strain DSM 13744 / JCM 10971 / SI)</name>
    <dbReference type="NCBI Taxonomy" id="370438"/>
    <lineage>
        <taxon>Bacteria</taxon>
        <taxon>Bacillati</taxon>
        <taxon>Bacillota</taxon>
        <taxon>Clostridia</taxon>
        <taxon>Eubacteriales</taxon>
        <taxon>Desulfotomaculaceae</taxon>
        <taxon>Pelotomaculum</taxon>
    </lineage>
</organism>
<protein>
    <submittedName>
        <fullName evidence="2">Uncharacterized protein</fullName>
    </submittedName>
</protein>
<keyword evidence="3" id="KW-1185">Reference proteome</keyword>